<reference evidence="1 2" key="1">
    <citation type="journal article" date="2017" name="Environ. Sci. Technol.">
        <title>Organohalide Respiration with Chlorinated Ethenes under Low pH Conditions.</title>
        <authorList>
            <person name="Yang Y."/>
            <person name="Capiro N.L."/>
            <person name="Marcet T.F."/>
            <person name="Yan J."/>
            <person name="Pennell K.D."/>
            <person name="Loffler F.E."/>
        </authorList>
    </citation>
    <scope>NUCLEOTIDE SEQUENCE [LARGE SCALE GENOMIC DNA]</scope>
    <source>
        <strain evidence="1 2">ACSDCE</strain>
    </source>
</reference>
<protein>
    <submittedName>
        <fullName evidence="1">Uncharacterized protein</fullName>
    </submittedName>
</protein>
<gene>
    <name evidence="1" type="ORF">FA584_13255</name>
</gene>
<dbReference type="AlphaFoldDB" id="A0A6G9VVY9"/>
<organism evidence="1 2">
    <name type="scientific">Sulfurospirillum diekertiae</name>
    <dbReference type="NCBI Taxonomy" id="1854492"/>
    <lineage>
        <taxon>Bacteria</taxon>
        <taxon>Pseudomonadati</taxon>
        <taxon>Campylobacterota</taxon>
        <taxon>Epsilonproteobacteria</taxon>
        <taxon>Campylobacterales</taxon>
        <taxon>Sulfurospirillaceae</taxon>
        <taxon>Sulfurospirillum</taxon>
    </lineage>
</organism>
<evidence type="ECO:0000313" key="1">
    <source>
        <dbReference type="EMBL" id="QIR77352.1"/>
    </source>
</evidence>
<name>A0A6G9VVY9_9BACT</name>
<evidence type="ECO:0000313" key="2">
    <source>
        <dbReference type="Proteomes" id="UP000502831"/>
    </source>
</evidence>
<dbReference type="Proteomes" id="UP000502831">
    <property type="component" value="Chromosome"/>
</dbReference>
<proteinExistence type="predicted"/>
<sequence length="84" mass="9784">MMSWIESFTIAIIEENYTHIGDLIESVPQFETVDEAITACALIQEALIMIQREKESTFEAMQKLKKTRQFIDTSTESYIQEYRG</sequence>
<dbReference type="EMBL" id="CP039734">
    <property type="protein sequence ID" value="QIR77352.1"/>
    <property type="molecule type" value="Genomic_DNA"/>
</dbReference>
<accession>A0A6G9VVY9</accession>